<name>A0A7W8QQ24_9ACTN</name>
<dbReference type="EMBL" id="JACHDB010000001">
    <property type="protein sequence ID" value="MBB5434518.1"/>
    <property type="molecule type" value="Genomic_DNA"/>
</dbReference>
<dbReference type="Gene3D" id="2.60.20.10">
    <property type="entry name" value="Crystallins"/>
    <property type="match status" value="1"/>
</dbReference>
<sequence>MTVLKKGLISATTAGAMLFTGTAVAAPAQAATGWDRCPHGYACLFSQPDGQGTIGIFKYGSPDLRQQGLDDNVRSVWNRAGATLALFSGYNHIGLTTTFPAYDHPSNSTDTEAGSAKVAW</sequence>
<evidence type="ECO:0000313" key="3">
    <source>
        <dbReference type="Proteomes" id="UP000572635"/>
    </source>
</evidence>
<feature type="signal peptide" evidence="1">
    <location>
        <begin position="1"/>
        <end position="25"/>
    </location>
</feature>
<gene>
    <name evidence="2" type="ORF">HDA36_004602</name>
</gene>
<evidence type="ECO:0000256" key="1">
    <source>
        <dbReference type="SAM" id="SignalP"/>
    </source>
</evidence>
<proteinExistence type="predicted"/>
<dbReference type="AlphaFoldDB" id="A0A7W8QQ24"/>
<dbReference type="Pfam" id="PF03995">
    <property type="entry name" value="Inhibitor_I36"/>
    <property type="match status" value="1"/>
</dbReference>
<accession>A0A7W8QQ24</accession>
<comment type="caution">
    <text evidence="2">The sequence shown here is derived from an EMBL/GenBank/DDBJ whole genome shotgun (WGS) entry which is preliminary data.</text>
</comment>
<evidence type="ECO:0000313" key="2">
    <source>
        <dbReference type="EMBL" id="MBB5434518.1"/>
    </source>
</evidence>
<keyword evidence="3" id="KW-1185">Reference proteome</keyword>
<protein>
    <recommendedName>
        <fullName evidence="4">Peptidase inhibitor family I36</fullName>
    </recommendedName>
</protein>
<keyword evidence="1" id="KW-0732">Signal</keyword>
<evidence type="ECO:0008006" key="4">
    <source>
        <dbReference type="Google" id="ProtNLM"/>
    </source>
</evidence>
<organism evidence="2 3">
    <name type="scientific">Nocardiopsis composta</name>
    <dbReference type="NCBI Taxonomy" id="157465"/>
    <lineage>
        <taxon>Bacteria</taxon>
        <taxon>Bacillati</taxon>
        <taxon>Actinomycetota</taxon>
        <taxon>Actinomycetes</taxon>
        <taxon>Streptosporangiales</taxon>
        <taxon>Nocardiopsidaceae</taxon>
        <taxon>Nocardiopsis</taxon>
    </lineage>
</organism>
<dbReference type="Proteomes" id="UP000572635">
    <property type="component" value="Unassembled WGS sequence"/>
</dbReference>
<dbReference type="RefSeq" id="WP_246528328.1">
    <property type="nucleotide sequence ID" value="NZ_BAAAJD010000096.1"/>
</dbReference>
<reference evidence="2 3" key="1">
    <citation type="submission" date="2020-08" db="EMBL/GenBank/DDBJ databases">
        <title>Sequencing the genomes of 1000 actinobacteria strains.</title>
        <authorList>
            <person name="Klenk H.-P."/>
        </authorList>
    </citation>
    <scope>NUCLEOTIDE SEQUENCE [LARGE SCALE GENOMIC DNA]</scope>
    <source>
        <strain evidence="2 3">DSM 44551</strain>
    </source>
</reference>
<feature type="chain" id="PRO_5030961172" description="Peptidase inhibitor family I36" evidence="1">
    <location>
        <begin position="26"/>
        <end position="120"/>
    </location>
</feature>